<keyword evidence="2" id="KW-0067">ATP-binding</keyword>
<dbReference type="PANTHER" id="PTHR32309:SF31">
    <property type="entry name" value="CAPSULAR EXOPOLYSACCHARIDE FAMILY"/>
    <property type="match status" value="1"/>
</dbReference>
<sequence length="620" mass="69192">MKIDAQIGSDDGGSNDFDRIGLDGFWLILRRHLRLMALIVFAVVAATYVVVERLEERFTARATLVLTGLDTRVRQTDTQLESFELSRAVIETEMDVLKSRAFADQLAMHLGLYDDPTFVSPTSGDQPIDPALHQEQVLDKIQGSYVVFRSGESLAIDIIATTNAPALAADIANAIPTVYIENSLSEQRDNVSNSIVFLRERVETLAEELTLAEIELANFIRENKLDDEQLPDRLRSQVQYLTTFLKTADADQDTERLQGELDRVETELQERTRAELTQMRQERLLEVQRLRYQTAIEKLNELETQINLVSQGARQVSVARPPVAASWPNKKSSLVIAAVGGLVLAFVVALILDLMNRRLWNETQTMRVSGLPNAGFLPRIGRDAGAMRRQGVVRYLMAKPHTMFAQAVRSATGLWFDDSNEGWVVMITSGLPHEGKSTVTVALGVSSALDGLRTLVIDMDSHREAAARLLEATTKPAKLADVLEGKVAPSPVILDGRTVEGLDFLSLDARSGSNLKEQRQQLSELRTELRDTYDLVIVDTPPVLVVDDTVRIGVLADEIWQVVRWGRTSENVLVDTVERLKRDGLPITATLINDVDTRRHQRLGYGGYAQYYNYGEGYYS</sequence>
<keyword evidence="4" id="KW-0472">Membrane</keyword>
<dbReference type="CDD" id="cd05387">
    <property type="entry name" value="BY-kinase"/>
    <property type="match status" value="1"/>
</dbReference>
<dbReference type="Proteomes" id="UP000244911">
    <property type="component" value="Unassembled WGS sequence"/>
</dbReference>
<organism evidence="6 7">
    <name type="scientific">Aliiroseovarius pelagivivens</name>
    <dbReference type="NCBI Taxonomy" id="1639690"/>
    <lineage>
        <taxon>Bacteria</taxon>
        <taxon>Pseudomonadati</taxon>
        <taxon>Pseudomonadota</taxon>
        <taxon>Alphaproteobacteria</taxon>
        <taxon>Rhodobacterales</taxon>
        <taxon>Paracoccaceae</taxon>
        <taxon>Aliiroseovarius</taxon>
    </lineage>
</organism>
<keyword evidence="1" id="KW-0547">Nucleotide-binding</keyword>
<feature type="transmembrane region" description="Helical" evidence="4">
    <location>
        <begin position="334"/>
        <end position="355"/>
    </location>
</feature>
<dbReference type="RefSeq" id="WP_108856877.1">
    <property type="nucleotide sequence ID" value="NZ_OMOI01000001.1"/>
</dbReference>
<dbReference type="EC" id="2.7.10.-" evidence="6"/>
<dbReference type="InterPro" id="IPR005702">
    <property type="entry name" value="Wzc-like_C"/>
</dbReference>
<keyword evidence="6" id="KW-0808">Transferase</keyword>
<keyword evidence="4" id="KW-0812">Transmembrane</keyword>
<feature type="transmembrane region" description="Helical" evidence="4">
    <location>
        <begin position="32"/>
        <end position="51"/>
    </location>
</feature>
<name>A0A2R8ALW0_9RHOB</name>
<keyword evidence="6" id="KW-0418">Kinase</keyword>
<dbReference type="SUPFAM" id="SSF52540">
    <property type="entry name" value="P-loop containing nucleoside triphosphate hydrolases"/>
    <property type="match status" value="1"/>
</dbReference>
<evidence type="ECO:0000256" key="3">
    <source>
        <dbReference type="SAM" id="Coils"/>
    </source>
</evidence>
<dbReference type="OrthoDB" id="230260at2"/>
<feature type="coiled-coil region" evidence="3">
    <location>
        <begin position="247"/>
        <end position="305"/>
    </location>
</feature>
<keyword evidence="7" id="KW-1185">Reference proteome</keyword>
<evidence type="ECO:0000259" key="5">
    <source>
        <dbReference type="Pfam" id="PF01656"/>
    </source>
</evidence>
<keyword evidence="3" id="KW-0175">Coiled coil</keyword>
<dbReference type="InterPro" id="IPR027417">
    <property type="entry name" value="P-loop_NTPase"/>
</dbReference>
<dbReference type="Pfam" id="PF01656">
    <property type="entry name" value="CbiA"/>
    <property type="match status" value="1"/>
</dbReference>
<protein>
    <submittedName>
        <fullName evidence="6">Tyrosine-protein kinase ptk</fullName>
        <ecNumber evidence="6">2.7.10.-</ecNumber>
    </submittedName>
</protein>
<reference evidence="6 7" key="1">
    <citation type="submission" date="2018-03" db="EMBL/GenBank/DDBJ databases">
        <authorList>
            <person name="Keele B.F."/>
        </authorList>
    </citation>
    <scope>NUCLEOTIDE SEQUENCE [LARGE SCALE GENOMIC DNA]</scope>
    <source>
        <strain evidence="6 7">CECT 8811</strain>
    </source>
</reference>
<keyword evidence="4" id="KW-1133">Transmembrane helix</keyword>
<evidence type="ECO:0000313" key="6">
    <source>
        <dbReference type="EMBL" id="SPF76909.1"/>
    </source>
</evidence>
<dbReference type="GO" id="GO:0016301">
    <property type="term" value="F:kinase activity"/>
    <property type="evidence" value="ECO:0007669"/>
    <property type="project" value="UniProtKB-KW"/>
</dbReference>
<feature type="domain" description="CobQ/CobB/MinD/ParA nucleotide binding" evidence="5">
    <location>
        <begin position="426"/>
        <end position="611"/>
    </location>
</feature>
<evidence type="ECO:0000256" key="2">
    <source>
        <dbReference type="ARBA" id="ARBA00022840"/>
    </source>
</evidence>
<dbReference type="EMBL" id="OMOI01000001">
    <property type="protein sequence ID" value="SPF76909.1"/>
    <property type="molecule type" value="Genomic_DNA"/>
</dbReference>
<accession>A0A2R8ALW0</accession>
<dbReference type="InterPro" id="IPR002586">
    <property type="entry name" value="CobQ/CobB/MinD/ParA_Nub-bd_dom"/>
</dbReference>
<dbReference type="PANTHER" id="PTHR32309">
    <property type="entry name" value="TYROSINE-PROTEIN KINASE"/>
    <property type="match status" value="1"/>
</dbReference>
<proteinExistence type="predicted"/>
<dbReference type="AlphaFoldDB" id="A0A2R8ALW0"/>
<evidence type="ECO:0000256" key="4">
    <source>
        <dbReference type="SAM" id="Phobius"/>
    </source>
</evidence>
<dbReference type="Gene3D" id="3.40.50.300">
    <property type="entry name" value="P-loop containing nucleotide triphosphate hydrolases"/>
    <property type="match status" value="1"/>
</dbReference>
<gene>
    <name evidence="6" type="primary">ptk</name>
    <name evidence="6" type="ORF">ALP8811_01926</name>
</gene>
<feature type="coiled-coil region" evidence="3">
    <location>
        <begin position="188"/>
        <end position="222"/>
    </location>
</feature>
<dbReference type="InterPro" id="IPR050445">
    <property type="entry name" value="Bact_polysacc_biosynth/exp"/>
</dbReference>
<evidence type="ECO:0000256" key="1">
    <source>
        <dbReference type="ARBA" id="ARBA00022741"/>
    </source>
</evidence>
<evidence type="ECO:0000313" key="7">
    <source>
        <dbReference type="Proteomes" id="UP000244911"/>
    </source>
</evidence>